<evidence type="ECO:0000256" key="2">
    <source>
        <dbReference type="ARBA" id="ARBA00022598"/>
    </source>
</evidence>
<dbReference type="SUPFAM" id="SSF56091">
    <property type="entry name" value="DNA ligase/mRNA capping enzyme, catalytic domain"/>
    <property type="match status" value="1"/>
</dbReference>
<evidence type="ECO:0000256" key="1">
    <source>
        <dbReference type="ARBA" id="ARBA00012722"/>
    </source>
</evidence>
<dbReference type="GO" id="GO:0003911">
    <property type="term" value="F:DNA ligase (NAD+) activity"/>
    <property type="evidence" value="ECO:0007669"/>
    <property type="project" value="UniProtKB-EC"/>
</dbReference>
<dbReference type="SUPFAM" id="SSF52113">
    <property type="entry name" value="BRCT domain"/>
    <property type="match status" value="1"/>
</dbReference>
<dbReference type="EC" id="6.5.1.2" evidence="1"/>
<dbReference type="SMART" id="SM00532">
    <property type="entry name" value="LIGANc"/>
    <property type="match status" value="1"/>
</dbReference>
<dbReference type="InterPro" id="IPR004150">
    <property type="entry name" value="NAD_DNA_ligase_OB"/>
</dbReference>
<dbReference type="PROSITE" id="PS50172">
    <property type="entry name" value="BRCT"/>
    <property type="match status" value="1"/>
</dbReference>
<comment type="catalytic activity">
    <reaction evidence="5">
        <text>NAD(+) + (deoxyribonucleotide)n-3'-hydroxyl + 5'-phospho-(deoxyribonucleotide)m = (deoxyribonucleotide)n+m + AMP + beta-nicotinamide D-nucleotide.</text>
        <dbReference type="EC" id="6.5.1.2"/>
    </reaction>
</comment>
<evidence type="ECO:0000256" key="3">
    <source>
        <dbReference type="ARBA" id="ARBA00022705"/>
    </source>
</evidence>
<evidence type="ECO:0000256" key="4">
    <source>
        <dbReference type="ARBA" id="ARBA00023027"/>
    </source>
</evidence>
<dbReference type="InterPro" id="IPR036420">
    <property type="entry name" value="BRCT_dom_sf"/>
</dbReference>
<dbReference type="Pfam" id="PF01653">
    <property type="entry name" value="DNA_ligase_aden"/>
    <property type="match status" value="1"/>
</dbReference>
<dbReference type="Gene3D" id="3.40.50.10190">
    <property type="entry name" value="BRCT domain"/>
    <property type="match status" value="1"/>
</dbReference>
<evidence type="ECO:0000256" key="5">
    <source>
        <dbReference type="ARBA" id="ARBA00034005"/>
    </source>
</evidence>
<keyword evidence="3" id="KW-0235">DNA replication</keyword>
<accession>A0A6C0J6E7</accession>
<proteinExistence type="predicted"/>
<name>A0A6C0J6E7_9ZZZZ</name>
<dbReference type="GO" id="GO:0006260">
    <property type="term" value="P:DNA replication"/>
    <property type="evidence" value="ECO:0007669"/>
    <property type="project" value="UniProtKB-KW"/>
</dbReference>
<dbReference type="SUPFAM" id="SSF50249">
    <property type="entry name" value="Nucleic acid-binding proteins"/>
    <property type="match status" value="1"/>
</dbReference>
<dbReference type="EMBL" id="MN740310">
    <property type="protein sequence ID" value="QHT99537.1"/>
    <property type="molecule type" value="Genomic_DNA"/>
</dbReference>
<dbReference type="Pfam" id="PF00533">
    <property type="entry name" value="BRCT"/>
    <property type="match status" value="1"/>
</dbReference>
<dbReference type="Pfam" id="PF03120">
    <property type="entry name" value="OB_DNA_ligase"/>
    <property type="match status" value="1"/>
</dbReference>
<protein>
    <recommendedName>
        <fullName evidence="1">DNA ligase (NAD(+))</fullName>
        <ecNumber evidence="1">6.5.1.2</ecNumber>
    </recommendedName>
</protein>
<dbReference type="InterPro" id="IPR001357">
    <property type="entry name" value="BRCT_dom"/>
</dbReference>
<organism evidence="7">
    <name type="scientific">viral metagenome</name>
    <dbReference type="NCBI Taxonomy" id="1070528"/>
    <lineage>
        <taxon>unclassified sequences</taxon>
        <taxon>metagenomes</taxon>
        <taxon>organismal metagenomes</taxon>
    </lineage>
</organism>
<dbReference type="GO" id="GO:0006281">
    <property type="term" value="P:DNA repair"/>
    <property type="evidence" value="ECO:0007669"/>
    <property type="project" value="InterPro"/>
</dbReference>
<dbReference type="Gene3D" id="2.40.50.140">
    <property type="entry name" value="Nucleic acid-binding proteins"/>
    <property type="match status" value="1"/>
</dbReference>
<dbReference type="Gene3D" id="3.30.470.30">
    <property type="entry name" value="DNA ligase/mRNA capping enzyme"/>
    <property type="match status" value="1"/>
</dbReference>
<dbReference type="InterPro" id="IPR013839">
    <property type="entry name" value="DNAligase_adenylation"/>
</dbReference>
<evidence type="ECO:0000313" key="7">
    <source>
        <dbReference type="EMBL" id="QHT99537.1"/>
    </source>
</evidence>
<keyword evidence="4" id="KW-0520">NAD</keyword>
<keyword evidence="2" id="KW-0436">Ligase</keyword>
<sequence length="633" mass="72660">MGGTKVNYSTKKCNNVFIQNYRKDGISYIEQLNITTIKSIIKECNNAYYNTTPILTDDEFDILKDYIYKKDPKFNDKIGAKVMRNKVKLPYFMGSMNKIKPDTNALDKWIAKYSGPYVISTKLDGVSGLYTVENNVEKLYTRGDGTIGQDISHLIPYLRLPNKINKIAVRGEFIISKNNYNKIENKPMRNYVSGLINRLHIVPEDYKYVDFVAYELINPITNPFNQLTIMKQEVHDVVQFEKLKNINNKILSDKLIDWRNNYDYEIDGIIITCDHIYERKKGNPDHSIAFKMILDDQIVEAKVIDVEWSASKHGLLKPRVRFEEVIVNNVKINYATGFNAKFIMDNKIGLGAIIKLIRSGDVIPHILEVTKPAITSIMPTVEYTWTISNVDIKINNIQQNENVQVKRIADFYKKLDVKGVGPALSKKIHESGFITPIKIISMTYDDYKNIFGEDSKTATIIFTNIKKSFENVTNVQIINASNILGTGFGLTRLELIFEKYPELLFMEKNIAYNNLLNIEGLSTILASSFVEKLYELNSFIQVFRNNYKLKSKNENNNNDLKDINIVFTKIRNKNIEDEIKSRGGKISNSVTKNTTIVVIKDLNTTSLKIQKAKELGIKIITLEDFAKIIYKVK</sequence>
<dbReference type="AlphaFoldDB" id="A0A6C0J6E7"/>
<evidence type="ECO:0000259" key="6">
    <source>
        <dbReference type="PROSITE" id="PS50172"/>
    </source>
</evidence>
<dbReference type="CDD" id="cd17748">
    <property type="entry name" value="BRCT_DNA_ligase_like"/>
    <property type="match status" value="1"/>
</dbReference>
<feature type="domain" description="BRCT" evidence="6">
    <location>
        <begin position="555"/>
        <end position="633"/>
    </location>
</feature>
<dbReference type="InterPro" id="IPR013840">
    <property type="entry name" value="DNAligase_N"/>
</dbReference>
<reference evidence="7" key="1">
    <citation type="journal article" date="2020" name="Nature">
        <title>Giant virus diversity and host interactions through global metagenomics.</title>
        <authorList>
            <person name="Schulz F."/>
            <person name="Roux S."/>
            <person name="Paez-Espino D."/>
            <person name="Jungbluth S."/>
            <person name="Walsh D.A."/>
            <person name="Denef V.J."/>
            <person name="McMahon K.D."/>
            <person name="Konstantinidis K.T."/>
            <person name="Eloe-Fadrosh E.A."/>
            <person name="Kyrpides N.C."/>
            <person name="Woyke T."/>
        </authorList>
    </citation>
    <scope>NUCLEOTIDE SEQUENCE</scope>
    <source>
        <strain evidence="7">GVMAG-M-3300025727-45</strain>
    </source>
</reference>
<dbReference type="InterPro" id="IPR012340">
    <property type="entry name" value="NA-bd_OB-fold"/>
</dbReference>